<evidence type="ECO:0000256" key="1">
    <source>
        <dbReference type="SAM" id="MobiDB-lite"/>
    </source>
</evidence>
<accession>A0AA39IU39</accession>
<evidence type="ECO:0000259" key="2">
    <source>
        <dbReference type="PROSITE" id="PS50011"/>
    </source>
</evidence>
<dbReference type="PANTHER" id="PTHR38248">
    <property type="entry name" value="FUNK1 6"/>
    <property type="match status" value="1"/>
</dbReference>
<dbReference type="Pfam" id="PF17667">
    <property type="entry name" value="Pkinase_fungal"/>
    <property type="match status" value="1"/>
</dbReference>
<dbReference type="GO" id="GO:0004672">
    <property type="term" value="F:protein kinase activity"/>
    <property type="evidence" value="ECO:0007669"/>
    <property type="project" value="InterPro"/>
</dbReference>
<dbReference type="InterPro" id="IPR011009">
    <property type="entry name" value="Kinase-like_dom_sf"/>
</dbReference>
<dbReference type="Proteomes" id="UP001175226">
    <property type="component" value="Unassembled WGS sequence"/>
</dbReference>
<gene>
    <name evidence="3" type="ORF">EV421DRAFT_1934232</name>
</gene>
<comment type="caution">
    <text evidence="3">The sequence shown here is derived from an EMBL/GenBank/DDBJ whole genome shotgun (WGS) entry which is preliminary data.</text>
</comment>
<name>A0AA39IU39_9AGAR</name>
<reference evidence="3" key="1">
    <citation type="submission" date="2023-06" db="EMBL/GenBank/DDBJ databases">
        <authorList>
            <consortium name="Lawrence Berkeley National Laboratory"/>
            <person name="Ahrendt S."/>
            <person name="Sahu N."/>
            <person name="Indic B."/>
            <person name="Wong-Bajracharya J."/>
            <person name="Merenyi Z."/>
            <person name="Ke H.-M."/>
            <person name="Monk M."/>
            <person name="Kocsube S."/>
            <person name="Drula E."/>
            <person name="Lipzen A."/>
            <person name="Balint B."/>
            <person name="Henrissat B."/>
            <person name="Andreopoulos B."/>
            <person name="Martin F.M."/>
            <person name="Harder C.B."/>
            <person name="Rigling D."/>
            <person name="Ford K.L."/>
            <person name="Foster G.D."/>
            <person name="Pangilinan J."/>
            <person name="Papanicolaou A."/>
            <person name="Barry K."/>
            <person name="LaButti K."/>
            <person name="Viragh M."/>
            <person name="Koriabine M."/>
            <person name="Yan M."/>
            <person name="Riley R."/>
            <person name="Champramary S."/>
            <person name="Plett K.L."/>
            <person name="Tsai I.J."/>
            <person name="Slot J."/>
            <person name="Sipos G."/>
            <person name="Plett J."/>
            <person name="Nagy L.G."/>
            <person name="Grigoriev I.V."/>
        </authorList>
    </citation>
    <scope>NUCLEOTIDE SEQUENCE</scope>
    <source>
        <strain evidence="3">FPL87.14</strain>
    </source>
</reference>
<feature type="region of interest" description="Disordered" evidence="1">
    <location>
        <begin position="30"/>
        <end position="49"/>
    </location>
</feature>
<dbReference type="InterPro" id="IPR000719">
    <property type="entry name" value="Prot_kinase_dom"/>
</dbReference>
<dbReference type="GO" id="GO:0005524">
    <property type="term" value="F:ATP binding"/>
    <property type="evidence" value="ECO:0007669"/>
    <property type="project" value="InterPro"/>
</dbReference>
<proteinExistence type="predicted"/>
<protein>
    <recommendedName>
        <fullName evidence="2">Protein kinase domain-containing protein</fullName>
    </recommendedName>
</protein>
<dbReference type="AlphaFoldDB" id="A0AA39IU39"/>
<dbReference type="PROSITE" id="PS50011">
    <property type="entry name" value="PROTEIN_KINASE_DOM"/>
    <property type="match status" value="1"/>
</dbReference>
<dbReference type="Gene3D" id="1.10.510.10">
    <property type="entry name" value="Transferase(Phosphotransferase) domain 1"/>
    <property type="match status" value="1"/>
</dbReference>
<organism evidence="3 4">
    <name type="scientific">Armillaria borealis</name>
    <dbReference type="NCBI Taxonomy" id="47425"/>
    <lineage>
        <taxon>Eukaryota</taxon>
        <taxon>Fungi</taxon>
        <taxon>Dikarya</taxon>
        <taxon>Basidiomycota</taxon>
        <taxon>Agaricomycotina</taxon>
        <taxon>Agaricomycetes</taxon>
        <taxon>Agaricomycetidae</taxon>
        <taxon>Agaricales</taxon>
        <taxon>Marasmiineae</taxon>
        <taxon>Physalacriaceae</taxon>
        <taxon>Armillaria</taxon>
    </lineage>
</organism>
<evidence type="ECO:0000313" key="4">
    <source>
        <dbReference type="Proteomes" id="UP001175226"/>
    </source>
</evidence>
<keyword evidence="4" id="KW-1185">Reference proteome</keyword>
<sequence>MAAAIFFLDPLFSFYPSQFFPNITMSSSVADDGTALPPSPGRKTPPNGSRAEQILSAVQSTPLSNHAPTVDPTTKADHLVGHFDRYIEEDLRERVFMHAEHFFPTILHLPPDWQTDNEISKQTKAISDNPVFKQHMQTYVDLCNKTNPGEKSFYHSYGVMCNSAFDVLGATDNSGLGIYRQDAKPVLGSEEKNVPDTLGVLRAMFTSSGNIFDKMKDNGPEHNFSWAQTMHWQEFKPKLSFLDEGTDARYRVLSGDDKDPRGEVRGKTTVHRDPGSILPPVRSSRLGSTAKKRRSQKEPPHASKHARSGTTPDVSDARNRSENSTALSSLREGVIAVDEPTTEEEEQSQARRKTIVQCGRYALEILSSAGFRTHCLGALVTVRRIQLLYYDRSIIIVCKPIDMFKRGPDPSGKTITLSEITDEFGALLIGLGRLTLKQRGIQEQFCVDRALIENYETYMNRCGKVGQDFDQRDIFKGVKLPLKLKSGKGDEEVGVEVTLDRIISRQPAIIGRHTCVVEAESDYEEWKGKKLVIKISWPAVERKSEADLVKIAREKARTMKTGKKPDWALEHLPDILLCQDFCYDADSTQANIAAFCKKAKCAENEAMDYEHRVCRVMVQERLYPLEELRTVEEYAQVFFDILQIHKWLYDHPRILHRDISPGNIMWRRTIDGHIRGVLNDFDLSSLRDVPGASSFQRTGTLPYMAYELLINHKNGNPPKHLYRHDVESIFYVILLRCCRYEVVTTQKSSDRKISSCTTRIVPSQFDLWYTLGRHDLSEKKTLFFVRNHPTPPLNSGFTSFQPWIRELHKLFKKGFNSQETHDLYEEEEGDEGDEREPYDNETLGDRVSYSAILGTCAKFAVYGLRGLKTQHRSRDGHCPEDDECGTGSATIVHPRQFGSLEFPLARSDHQQESLL</sequence>
<dbReference type="PANTHER" id="PTHR38248:SF2">
    <property type="entry name" value="FUNK1 11"/>
    <property type="match status" value="1"/>
</dbReference>
<feature type="region of interest" description="Disordered" evidence="1">
    <location>
        <begin position="252"/>
        <end position="351"/>
    </location>
</feature>
<evidence type="ECO:0000313" key="3">
    <source>
        <dbReference type="EMBL" id="KAK0430495.1"/>
    </source>
</evidence>
<dbReference type="SUPFAM" id="SSF56112">
    <property type="entry name" value="Protein kinase-like (PK-like)"/>
    <property type="match status" value="1"/>
</dbReference>
<dbReference type="InterPro" id="IPR040976">
    <property type="entry name" value="Pkinase_fungal"/>
</dbReference>
<dbReference type="EMBL" id="JAUEPT010000147">
    <property type="protein sequence ID" value="KAK0430495.1"/>
    <property type="molecule type" value="Genomic_DNA"/>
</dbReference>
<feature type="domain" description="Protein kinase" evidence="2">
    <location>
        <begin position="454"/>
        <end position="791"/>
    </location>
</feature>
<feature type="compositionally biased region" description="Basic and acidic residues" evidence="1">
    <location>
        <begin position="252"/>
        <end position="274"/>
    </location>
</feature>